<protein>
    <recommendedName>
        <fullName evidence="5 11">Malto-oligosyltrehalose trehalohydrolase</fullName>
        <ecNumber evidence="4 11">3.2.1.141</ecNumber>
    </recommendedName>
</protein>
<evidence type="ECO:0000256" key="10">
    <source>
        <dbReference type="ARBA" id="ARBA00034013"/>
    </source>
</evidence>
<gene>
    <name evidence="13" type="primary">treZ</name>
    <name evidence="13" type="ORF">Enr17x_26950</name>
</gene>
<comment type="similarity">
    <text evidence="3">Belongs to the glycosyl hydrolase 13 family.</text>
</comment>
<dbReference type="SMART" id="SM00642">
    <property type="entry name" value="Aamy"/>
    <property type="match status" value="1"/>
</dbReference>
<dbReference type="InterPro" id="IPR004193">
    <property type="entry name" value="Glyco_hydro_13_N"/>
</dbReference>
<dbReference type="AlphaFoldDB" id="A0A518IC29"/>
<dbReference type="Pfam" id="PF05116">
    <property type="entry name" value="S6PP"/>
    <property type="match status" value="1"/>
</dbReference>
<dbReference type="Gene3D" id="2.60.40.10">
    <property type="entry name" value="Immunoglobulins"/>
    <property type="match status" value="1"/>
</dbReference>
<keyword evidence="14" id="KW-1185">Reference proteome</keyword>
<dbReference type="SUPFAM" id="SSF81296">
    <property type="entry name" value="E set domains"/>
    <property type="match status" value="1"/>
</dbReference>
<dbReference type="InterPro" id="IPR044901">
    <property type="entry name" value="Trehalose_TreZ_E-set_sf"/>
</dbReference>
<dbReference type="PANTHER" id="PTHR43651:SF11">
    <property type="entry name" value="MALTO-OLIGOSYLTREHALOSE TREHALOHYDROLASE"/>
    <property type="match status" value="1"/>
</dbReference>
<dbReference type="SUPFAM" id="SSF56784">
    <property type="entry name" value="HAD-like"/>
    <property type="match status" value="1"/>
</dbReference>
<evidence type="ECO:0000256" key="1">
    <source>
        <dbReference type="ARBA" id="ARBA00004496"/>
    </source>
</evidence>
<dbReference type="InterPro" id="IPR036412">
    <property type="entry name" value="HAD-like_sf"/>
</dbReference>
<organism evidence="13 14">
    <name type="scientific">Gimesia fumaroli</name>
    <dbReference type="NCBI Taxonomy" id="2527976"/>
    <lineage>
        <taxon>Bacteria</taxon>
        <taxon>Pseudomonadati</taxon>
        <taxon>Planctomycetota</taxon>
        <taxon>Planctomycetia</taxon>
        <taxon>Planctomycetales</taxon>
        <taxon>Planctomycetaceae</taxon>
        <taxon>Gimesia</taxon>
    </lineage>
</organism>
<evidence type="ECO:0000259" key="12">
    <source>
        <dbReference type="SMART" id="SM00642"/>
    </source>
</evidence>
<keyword evidence="8" id="KW-0119">Carbohydrate metabolism</keyword>
<evidence type="ECO:0000313" key="14">
    <source>
        <dbReference type="Proteomes" id="UP000318313"/>
    </source>
</evidence>
<dbReference type="SFLD" id="SFLDG01141">
    <property type="entry name" value="C2.B.1:_Sucrose_Phosphatase_Li"/>
    <property type="match status" value="1"/>
</dbReference>
<reference evidence="13 14" key="1">
    <citation type="submission" date="2019-03" db="EMBL/GenBank/DDBJ databases">
        <title>Deep-cultivation of Planctomycetes and their phenomic and genomic characterization uncovers novel biology.</title>
        <authorList>
            <person name="Wiegand S."/>
            <person name="Jogler M."/>
            <person name="Boedeker C."/>
            <person name="Pinto D."/>
            <person name="Vollmers J."/>
            <person name="Rivas-Marin E."/>
            <person name="Kohn T."/>
            <person name="Peeters S.H."/>
            <person name="Heuer A."/>
            <person name="Rast P."/>
            <person name="Oberbeckmann S."/>
            <person name="Bunk B."/>
            <person name="Jeske O."/>
            <person name="Meyerdierks A."/>
            <person name="Storesund J.E."/>
            <person name="Kallscheuer N."/>
            <person name="Luecker S."/>
            <person name="Lage O.M."/>
            <person name="Pohl T."/>
            <person name="Merkel B.J."/>
            <person name="Hornburger P."/>
            <person name="Mueller R.-W."/>
            <person name="Bruemmer F."/>
            <person name="Labrenz M."/>
            <person name="Spormann A.M."/>
            <person name="Op den Camp H."/>
            <person name="Overmann J."/>
            <person name="Amann R."/>
            <person name="Jetten M.S.M."/>
            <person name="Mascher T."/>
            <person name="Medema M.H."/>
            <person name="Devos D.P."/>
            <person name="Kaster A.-K."/>
            <person name="Ovreas L."/>
            <person name="Rohde M."/>
            <person name="Galperin M.Y."/>
            <person name="Jogler C."/>
        </authorList>
    </citation>
    <scope>NUCLEOTIDE SEQUENCE [LARGE SCALE GENOMIC DNA]</scope>
    <source>
        <strain evidence="13 14">Enr17</strain>
    </source>
</reference>
<dbReference type="OrthoDB" id="226102at2"/>
<dbReference type="InterPro" id="IPR006380">
    <property type="entry name" value="SPP-like_dom"/>
</dbReference>
<evidence type="ECO:0000256" key="6">
    <source>
        <dbReference type="ARBA" id="ARBA00022490"/>
    </source>
</evidence>
<sequence length="870" mass="98079">MSPMKPNQPAVSSRGHVLATDLDGTFIPLEGNTQNRSDLHTLTSQFAAHNISLIFVTGRHFESVVAAITEFQLPEPEWIICDVGTSIFQRQTSGEFTPVSAYQDYQDQIITSMPIATLRERLLSIPGLRLQEEEKQGPFKLSFYADATQLDKLVEQVQADLDQTNAPYSIIHSVDPFNGDGLIDLLPATVSKAHALQWWFSEYNLNSEDIVFSGDSGNDLAALTAGYRTILVGNASRTLAQRVYQLHQESGWNNRLYLAKNTATSGVLEGCRWFGLAETPDTSIERIGATPVTDNKTHFRVWAPQRDNVTVEIHNGDTTIEHDLHRDEHGFFSGTACNARPGSHYQYRLENNVARPDPASHYQPQGVHGPSQIVDHRDFAWTDQNWQGIEKRELIIYELHLGTFTEDGTFRAAIERLPDLLDLGVTAVELMPVAQSPGHWNWGYDGVDLFAVRNTYGTVDDFKAFVDACHAAGLAVLLDVVYNHLGPEGNYLSEFGPYFSDKHHTPWGDAINYDGPDAAHVRQFITNNAIYWLEEFHLDGLRLDAVHCMYDDSSFTILDQIRQAVSRFAETSNHPIHLIAESNVYNHEMLTADQSRGAYDAIWCDCLMYSIYSHALPELSLTHRQYNGTRDLIETLAHGYVYAGQDSQRVSANQRESRHFESLVVALQTHDSVGNHPHGKRIHHLTSKEFQKAAAALVLLYPGIPLLFMGEECATEAPFPFFVDFEDQQLRTAVDLGRKGEYPQHIWQDAYLPSNADAFYHAKWNNATRRDHDMHEWYRRLLQLRKQGLQTGWLAPPHLKTECNQEQNLFILHYQNTSITARLTPSAITDARPIAVPLKGKLLLSSDPDPVIKDNQIELAPNHAIIVQQS</sequence>
<comment type="catalytic activity">
    <reaction evidence="10">
        <text>hydrolysis of (1-&gt;4)-alpha-D-glucosidic linkage in 4-alpha-D-[(1-&gt;4)-alpha-D-glucanosyl]n trehalose to yield trehalose and (1-&gt;4)-alpha-D-glucan.</text>
        <dbReference type="EC" id="3.2.1.141"/>
    </reaction>
</comment>
<dbReference type="InterPro" id="IPR017853">
    <property type="entry name" value="GH"/>
</dbReference>
<dbReference type="SUPFAM" id="SSF51445">
    <property type="entry name" value="(Trans)glycosidases"/>
    <property type="match status" value="1"/>
</dbReference>
<dbReference type="InterPro" id="IPR014756">
    <property type="entry name" value="Ig_E-set"/>
</dbReference>
<evidence type="ECO:0000256" key="4">
    <source>
        <dbReference type="ARBA" id="ARBA00012268"/>
    </source>
</evidence>
<dbReference type="CDD" id="cd11325">
    <property type="entry name" value="AmyAc_GTHase"/>
    <property type="match status" value="1"/>
</dbReference>
<dbReference type="PANTHER" id="PTHR43651">
    <property type="entry name" value="1,4-ALPHA-GLUCAN-BRANCHING ENZYME"/>
    <property type="match status" value="1"/>
</dbReference>
<evidence type="ECO:0000256" key="9">
    <source>
        <dbReference type="ARBA" id="ARBA00023295"/>
    </source>
</evidence>
<evidence type="ECO:0000256" key="11">
    <source>
        <dbReference type="NCBIfam" id="TIGR02402"/>
    </source>
</evidence>
<keyword evidence="9 13" id="KW-0326">Glycosidase</keyword>
<dbReference type="Gene3D" id="3.40.50.1000">
    <property type="entry name" value="HAD superfamily/HAD-like"/>
    <property type="match status" value="1"/>
</dbReference>
<comment type="subcellular location">
    <subcellularLocation>
        <location evidence="1">Cytoplasm</location>
    </subcellularLocation>
</comment>
<dbReference type="InterPro" id="IPR013783">
    <property type="entry name" value="Ig-like_fold"/>
</dbReference>
<evidence type="ECO:0000256" key="7">
    <source>
        <dbReference type="ARBA" id="ARBA00022801"/>
    </source>
</evidence>
<keyword evidence="6" id="KW-0963">Cytoplasm</keyword>
<dbReference type="UniPathway" id="UPA00299"/>
<dbReference type="Gene3D" id="3.90.1070.10">
    <property type="match status" value="1"/>
</dbReference>
<evidence type="ECO:0000256" key="2">
    <source>
        <dbReference type="ARBA" id="ARBA00005199"/>
    </source>
</evidence>
<accession>A0A518IC29</accession>
<feature type="domain" description="Glycosyl hydrolase family 13 catalytic" evidence="12">
    <location>
        <begin position="372"/>
        <end position="738"/>
    </location>
</feature>
<evidence type="ECO:0000256" key="8">
    <source>
        <dbReference type="ARBA" id="ARBA00023277"/>
    </source>
</evidence>
<dbReference type="NCBIfam" id="TIGR02402">
    <property type="entry name" value="trehalose_TreZ"/>
    <property type="match status" value="1"/>
</dbReference>
<dbReference type="InterPro" id="IPR012768">
    <property type="entry name" value="Trehalose_TreZ"/>
</dbReference>
<dbReference type="Gene3D" id="1.10.10.760">
    <property type="entry name" value="E-set domains of sugar-utilizing enzymes"/>
    <property type="match status" value="1"/>
</dbReference>
<evidence type="ECO:0000256" key="3">
    <source>
        <dbReference type="ARBA" id="ARBA00008061"/>
    </source>
</evidence>
<proteinExistence type="inferred from homology"/>
<keyword evidence="7 13" id="KW-0378">Hydrolase</keyword>
<dbReference type="InterPro" id="IPR006379">
    <property type="entry name" value="HAD-SF_hydro_IIB"/>
</dbReference>
<dbReference type="CDD" id="cd02853">
    <property type="entry name" value="E_set_MTHase_like_N"/>
    <property type="match status" value="1"/>
</dbReference>
<comment type="pathway">
    <text evidence="2">Glycan biosynthesis; trehalose biosynthesis.</text>
</comment>
<dbReference type="Pfam" id="PF02922">
    <property type="entry name" value="CBM_48"/>
    <property type="match status" value="1"/>
</dbReference>
<dbReference type="GO" id="GO:0033942">
    <property type="term" value="F:4-alpha-D-(1-&gt;4)-alpha-D-glucanotrehalose trehalohydrolase activity"/>
    <property type="evidence" value="ECO:0007669"/>
    <property type="project" value="UniProtKB-EC"/>
</dbReference>
<dbReference type="SFLD" id="SFLDS00003">
    <property type="entry name" value="Haloacid_Dehalogenase"/>
    <property type="match status" value="1"/>
</dbReference>
<dbReference type="SFLD" id="SFLDG01140">
    <property type="entry name" value="C2.B:_Phosphomannomutase_and_P"/>
    <property type="match status" value="1"/>
</dbReference>
<dbReference type="GO" id="GO:0016791">
    <property type="term" value="F:phosphatase activity"/>
    <property type="evidence" value="ECO:0007669"/>
    <property type="project" value="UniProtKB-ARBA"/>
</dbReference>
<dbReference type="InterPro" id="IPR023214">
    <property type="entry name" value="HAD_sf"/>
</dbReference>
<dbReference type="RefSeq" id="WP_145309306.1">
    <property type="nucleotide sequence ID" value="NZ_CP037452.1"/>
</dbReference>
<evidence type="ECO:0000313" key="13">
    <source>
        <dbReference type="EMBL" id="QDV50653.1"/>
    </source>
</evidence>
<dbReference type="Pfam" id="PF00128">
    <property type="entry name" value="Alpha-amylase"/>
    <property type="match status" value="1"/>
</dbReference>
<dbReference type="GO" id="GO:0005737">
    <property type="term" value="C:cytoplasm"/>
    <property type="evidence" value="ECO:0007669"/>
    <property type="project" value="UniProtKB-SubCell"/>
</dbReference>
<dbReference type="GO" id="GO:0005992">
    <property type="term" value="P:trehalose biosynthetic process"/>
    <property type="evidence" value="ECO:0007669"/>
    <property type="project" value="UniProtKB-UniRule"/>
</dbReference>
<evidence type="ECO:0000256" key="5">
    <source>
        <dbReference type="ARBA" id="ARBA00015938"/>
    </source>
</evidence>
<name>A0A518IC29_9PLAN</name>
<dbReference type="Proteomes" id="UP000318313">
    <property type="component" value="Chromosome"/>
</dbReference>
<dbReference type="NCBIfam" id="TIGR01484">
    <property type="entry name" value="HAD-SF-IIB"/>
    <property type="match status" value="1"/>
</dbReference>
<dbReference type="InterPro" id="IPR006047">
    <property type="entry name" value="GH13_cat_dom"/>
</dbReference>
<dbReference type="KEGG" id="gfm:Enr17x_26950"/>
<dbReference type="EMBL" id="CP037452">
    <property type="protein sequence ID" value="QDV50653.1"/>
    <property type="molecule type" value="Genomic_DNA"/>
</dbReference>
<dbReference type="EC" id="3.2.1.141" evidence="4 11"/>
<dbReference type="Gene3D" id="3.20.20.80">
    <property type="entry name" value="Glycosidases"/>
    <property type="match status" value="1"/>
</dbReference>